<name>A0AAV6I589_9ERIC</name>
<organism evidence="3 4">
    <name type="scientific">Rhododendron griersonianum</name>
    <dbReference type="NCBI Taxonomy" id="479676"/>
    <lineage>
        <taxon>Eukaryota</taxon>
        <taxon>Viridiplantae</taxon>
        <taxon>Streptophyta</taxon>
        <taxon>Embryophyta</taxon>
        <taxon>Tracheophyta</taxon>
        <taxon>Spermatophyta</taxon>
        <taxon>Magnoliopsida</taxon>
        <taxon>eudicotyledons</taxon>
        <taxon>Gunneridae</taxon>
        <taxon>Pentapetalae</taxon>
        <taxon>asterids</taxon>
        <taxon>Ericales</taxon>
        <taxon>Ericaceae</taxon>
        <taxon>Ericoideae</taxon>
        <taxon>Rhodoreae</taxon>
        <taxon>Rhododendron</taxon>
    </lineage>
</organism>
<gene>
    <name evidence="3" type="ORF">RHGRI_030760</name>
</gene>
<feature type="coiled-coil region" evidence="1">
    <location>
        <begin position="217"/>
        <end position="244"/>
    </location>
</feature>
<evidence type="ECO:0000256" key="2">
    <source>
        <dbReference type="SAM" id="MobiDB-lite"/>
    </source>
</evidence>
<feature type="region of interest" description="Disordered" evidence="2">
    <location>
        <begin position="1"/>
        <end position="40"/>
    </location>
</feature>
<keyword evidence="4" id="KW-1185">Reference proteome</keyword>
<sequence>MESQPLKATVQSSLKESTPPERFDQNVHPSAKTPSPTVDTSLSEVIVQPSLEESIPLETQSLEATAQPTLEENNLLEDTTLSLNLNSSTLSLVASSSTVPCFDASAFSIKVKAFCSKISLPVQTPTALTPVDELKALISFYSTHIQPVSSQEEVQELHAICQGFAALDFSLHVEHQLRDQLEIYCQALAYLKPNNSEITQTASTHCTRSDLPYIQDLFQEREALQMVEKDMDDLQSQANSIQNSYEDKALKLQAHRSHEEELMKSLADV</sequence>
<dbReference type="AlphaFoldDB" id="A0AAV6I589"/>
<accession>A0AAV6I589</accession>
<evidence type="ECO:0000313" key="4">
    <source>
        <dbReference type="Proteomes" id="UP000823749"/>
    </source>
</evidence>
<protein>
    <submittedName>
        <fullName evidence="3">Uncharacterized protein</fullName>
    </submittedName>
</protein>
<dbReference type="EMBL" id="JACTNZ010000011">
    <property type="protein sequence ID" value="KAG5523872.1"/>
    <property type="molecule type" value="Genomic_DNA"/>
</dbReference>
<proteinExistence type="predicted"/>
<reference evidence="3" key="1">
    <citation type="submission" date="2020-08" db="EMBL/GenBank/DDBJ databases">
        <title>Plant Genome Project.</title>
        <authorList>
            <person name="Zhang R.-G."/>
        </authorList>
    </citation>
    <scope>NUCLEOTIDE SEQUENCE</scope>
    <source>
        <strain evidence="3">WSP0</strain>
        <tissue evidence="3">Leaf</tissue>
    </source>
</reference>
<comment type="caution">
    <text evidence="3">The sequence shown here is derived from an EMBL/GenBank/DDBJ whole genome shotgun (WGS) entry which is preliminary data.</text>
</comment>
<dbReference type="Proteomes" id="UP000823749">
    <property type="component" value="Chromosome 11"/>
</dbReference>
<evidence type="ECO:0000256" key="1">
    <source>
        <dbReference type="SAM" id="Coils"/>
    </source>
</evidence>
<keyword evidence="1" id="KW-0175">Coiled coil</keyword>
<evidence type="ECO:0000313" key="3">
    <source>
        <dbReference type="EMBL" id="KAG5523872.1"/>
    </source>
</evidence>